<keyword evidence="13 19" id="KW-0472">Membrane</keyword>
<keyword evidence="21" id="KW-1185">Reference proteome</keyword>
<keyword evidence="11 19" id="KW-0460">Magnesium</keyword>
<feature type="transmembrane region" description="Helical" evidence="19">
    <location>
        <begin position="59"/>
        <end position="76"/>
    </location>
</feature>
<comment type="caution">
    <text evidence="20">The sequence shown here is derived from an EMBL/GenBank/DDBJ whole genome shotgun (WGS) entry which is preliminary data.</text>
</comment>
<dbReference type="GO" id="GO:0009236">
    <property type="term" value="P:cobalamin biosynthetic process"/>
    <property type="evidence" value="ECO:0007669"/>
    <property type="project" value="UniProtKB-UniRule"/>
</dbReference>
<keyword evidence="9 19" id="KW-0808">Transferase</keyword>
<evidence type="ECO:0000256" key="13">
    <source>
        <dbReference type="ARBA" id="ARBA00023136"/>
    </source>
</evidence>
<dbReference type="GO" id="GO:0005886">
    <property type="term" value="C:plasma membrane"/>
    <property type="evidence" value="ECO:0007669"/>
    <property type="project" value="UniProtKB-SubCell"/>
</dbReference>
<dbReference type="PANTHER" id="PTHR34148">
    <property type="entry name" value="ADENOSYLCOBINAMIDE-GDP RIBAZOLETRANSFERASE"/>
    <property type="match status" value="1"/>
</dbReference>
<evidence type="ECO:0000256" key="10">
    <source>
        <dbReference type="ARBA" id="ARBA00022692"/>
    </source>
</evidence>
<dbReference type="Proteomes" id="UP000681075">
    <property type="component" value="Unassembled WGS sequence"/>
</dbReference>
<evidence type="ECO:0000256" key="18">
    <source>
        <dbReference type="ARBA" id="ARBA00049504"/>
    </source>
</evidence>
<keyword evidence="10 19" id="KW-0812">Transmembrane</keyword>
<feature type="transmembrane region" description="Helical" evidence="19">
    <location>
        <begin position="106"/>
        <end position="126"/>
    </location>
</feature>
<evidence type="ECO:0000256" key="8">
    <source>
        <dbReference type="ARBA" id="ARBA00022573"/>
    </source>
</evidence>
<evidence type="ECO:0000256" key="5">
    <source>
        <dbReference type="ARBA" id="ARBA00013200"/>
    </source>
</evidence>
<evidence type="ECO:0000256" key="2">
    <source>
        <dbReference type="ARBA" id="ARBA00004651"/>
    </source>
</evidence>
<reference evidence="20" key="1">
    <citation type="submission" date="2021-02" db="EMBL/GenBank/DDBJ databases">
        <title>Genome sequence of Rhodospirillales sp. strain TMPK1 isolated from soil.</title>
        <authorList>
            <person name="Nakai R."/>
            <person name="Kusada H."/>
            <person name="Tamaki H."/>
        </authorList>
    </citation>
    <scope>NUCLEOTIDE SEQUENCE</scope>
    <source>
        <strain evidence="20">TMPK1</strain>
    </source>
</reference>
<evidence type="ECO:0000256" key="12">
    <source>
        <dbReference type="ARBA" id="ARBA00022989"/>
    </source>
</evidence>
<evidence type="ECO:0000256" key="11">
    <source>
        <dbReference type="ARBA" id="ARBA00022842"/>
    </source>
</evidence>
<dbReference type="RefSeq" id="WP_420241753.1">
    <property type="nucleotide sequence ID" value="NZ_BOPV01000001.1"/>
</dbReference>
<evidence type="ECO:0000256" key="3">
    <source>
        <dbReference type="ARBA" id="ARBA00004663"/>
    </source>
</evidence>
<evidence type="ECO:0000256" key="4">
    <source>
        <dbReference type="ARBA" id="ARBA00010561"/>
    </source>
</evidence>
<dbReference type="Pfam" id="PF02654">
    <property type="entry name" value="CobS"/>
    <property type="match status" value="1"/>
</dbReference>
<comment type="catalytic activity">
    <reaction evidence="17 19">
        <text>alpha-ribazole + adenosylcob(III)inamide-GDP = adenosylcob(III)alamin + GMP + H(+)</text>
        <dbReference type="Rhea" id="RHEA:16049"/>
        <dbReference type="ChEBI" id="CHEBI:10329"/>
        <dbReference type="ChEBI" id="CHEBI:15378"/>
        <dbReference type="ChEBI" id="CHEBI:18408"/>
        <dbReference type="ChEBI" id="CHEBI:58115"/>
        <dbReference type="ChEBI" id="CHEBI:60487"/>
        <dbReference type="EC" id="2.7.8.26"/>
    </reaction>
</comment>
<dbReference type="PANTHER" id="PTHR34148:SF1">
    <property type="entry name" value="ADENOSYLCOBINAMIDE-GDP RIBAZOLETRANSFERASE"/>
    <property type="match status" value="1"/>
</dbReference>
<dbReference type="NCBIfam" id="TIGR00317">
    <property type="entry name" value="cobS"/>
    <property type="match status" value="1"/>
</dbReference>
<feature type="transmembrane region" description="Helical" evidence="19">
    <location>
        <begin position="196"/>
        <end position="213"/>
    </location>
</feature>
<comment type="pathway">
    <text evidence="3 19">Cofactor biosynthesis; adenosylcobalamin biosynthesis; adenosylcobalamin from cob(II)yrinate a,c-diamide: step 7/7.</text>
</comment>
<organism evidence="20 21">
    <name type="scientific">Roseiterribacter gracilis</name>
    <dbReference type="NCBI Taxonomy" id="2812848"/>
    <lineage>
        <taxon>Bacteria</taxon>
        <taxon>Pseudomonadati</taxon>
        <taxon>Pseudomonadota</taxon>
        <taxon>Alphaproteobacteria</taxon>
        <taxon>Rhodospirillales</taxon>
        <taxon>Roseiterribacteraceae</taxon>
        <taxon>Roseiterribacter</taxon>
    </lineage>
</organism>
<evidence type="ECO:0000256" key="19">
    <source>
        <dbReference type="HAMAP-Rule" id="MF_00719"/>
    </source>
</evidence>
<evidence type="ECO:0000256" key="6">
    <source>
        <dbReference type="ARBA" id="ARBA00015850"/>
    </source>
</evidence>
<evidence type="ECO:0000256" key="1">
    <source>
        <dbReference type="ARBA" id="ARBA00001946"/>
    </source>
</evidence>
<evidence type="ECO:0000256" key="7">
    <source>
        <dbReference type="ARBA" id="ARBA00022475"/>
    </source>
</evidence>
<dbReference type="AlphaFoldDB" id="A0A8S8X9E3"/>
<name>A0A8S8X9E3_9PROT</name>
<comment type="similarity">
    <text evidence="4 19">Belongs to the CobS family.</text>
</comment>
<dbReference type="EMBL" id="BOPV01000001">
    <property type="protein sequence ID" value="GIL38702.1"/>
    <property type="molecule type" value="Genomic_DNA"/>
</dbReference>
<keyword evidence="12 19" id="KW-1133">Transmembrane helix</keyword>
<evidence type="ECO:0000256" key="16">
    <source>
        <dbReference type="ARBA" id="ARBA00032853"/>
    </source>
</evidence>
<comment type="function">
    <text evidence="14 19">Joins adenosylcobinamide-GDP and alpha-ribazole to generate adenosylcobalamin (Ado-cobalamin). Also synthesizes adenosylcobalamin 5'-phosphate from adenosylcobinamide-GDP and alpha-ribazole 5'-phosphate.</text>
</comment>
<evidence type="ECO:0000256" key="15">
    <source>
        <dbReference type="ARBA" id="ARBA00032605"/>
    </source>
</evidence>
<comment type="catalytic activity">
    <reaction evidence="18 19">
        <text>alpha-ribazole 5'-phosphate + adenosylcob(III)inamide-GDP = adenosylcob(III)alamin 5'-phosphate + GMP + H(+)</text>
        <dbReference type="Rhea" id="RHEA:23560"/>
        <dbReference type="ChEBI" id="CHEBI:15378"/>
        <dbReference type="ChEBI" id="CHEBI:57918"/>
        <dbReference type="ChEBI" id="CHEBI:58115"/>
        <dbReference type="ChEBI" id="CHEBI:60487"/>
        <dbReference type="ChEBI" id="CHEBI:60493"/>
        <dbReference type="EC" id="2.7.8.26"/>
    </reaction>
</comment>
<evidence type="ECO:0000256" key="9">
    <source>
        <dbReference type="ARBA" id="ARBA00022679"/>
    </source>
</evidence>
<comment type="subcellular location">
    <subcellularLocation>
        <location evidence="2 19">Cell membrane</location>
        <topology evidence="2 19">Multi-pass membrane protein</topology>
    </subcellularLocation>
</comment>
<evidence type="ECO:0000313" key="21">
    <source>
        <dbReference type="Proteomes" id="UP000681075"/>
    </source>
</evidence>
<dbReference type="EC" id="2.7.8.26" evidence="5 19"/>
<accession>A0A8S8X9E3</accession>
<evidence type="ECO:0000313" key="20">
    <source>
        <dbReference type="EMBL" id="GIL38702.1"/>
    </source>
</evidence>
<protein>
    <recommendedName>
        <fullName evidence="6 19">Adenosylcobinamide-GDP ribazoletransferase</fullName>
        <ecNumber evidence="5 19">2.7.8.26</ecNumber>
    </recommendedName>
    <alternativeName>
        <fullName evidence="16 19">Cobalamin synthase</fullName>
    </alternativeName>
    <alternativeName>
        <fullName evidence="15 19">Cobalamin-5'-phosphate synthase</fullName>
    </alternativeName>
</protein>
<feature type="transmembrane region" description="Helical" evidence="19">
    <location>
        <begin position="33"/>
        <end position="53"/>
    </location>
</feature>
<keyword evidence="8 19" id="KW-0169">Cobalamin biosynthesis</keyword>
<gene>
    <name evidence="20" type="primary">cobS_1</name>
    <name evidence="19" type="synonym">cobS</name>
    <name evidence="20" type="ORF">TMPK1_09390</name>
</gene>
<dbReference type="InterPro" id="IPR003805">
    <property type="entry name" value="CobS"/>
</dbReference>
<proteinExistence type="inferred from homology"/>
<evidence type="ECO:0000256" key="17">
    <source>
        <dbReference type="ARBA" id="ARBA00048623"/>
    </source>
</evidence>
<dbReference type="GO" id="GO:0008818">
    <property type="term" value="F:cobalamin 5'-phosphate synthase activity"/>
    <property type="evidence" value="ECO:0007669"/>
    <property type="project" value="UniProtKB-UniRule"/>
</dbReference>
<dbReference type="HAMAP" id="MF_00719">
    <property type="entry name" value="CobS"/>
    <property type="match status" value="1"/>
</dbReference>
<sequence length="246" mass="25136">MNQLHCALQFLTRLPLPPLRDFQPDAISRAAKYFPLVGHLVGAVSASVLLLAAQIWSGAVPALLAIGVGMLLTGALHEDGLADTADGFGGGRTREQRLAIMKDSRIGTYGMLALGLGIALRVAALATMPPSLAALSLVVAHGAGRAIAVLAMATTEYAGAIDAAKIAPSNVRIGEASFALAWGLLPLLLLSWPAPIFALLLIASACGLLLWRAQRAIGGTTGDVLGAVEQLAEIAVLLAGASLVVA</sequence>
<dbReference type="GO" id="GO:0051073">
    <property type="term" value="F:adenosylcobinamide-GDP ribazoletransferase activity"/>
    <property type="evidence" value="ECO:0007669"/>
    <property type="project" value="UniProtKB-UniRule"/>
</dbReference>
<comment type="cofactor">
    <cofactor evidence="1 19">
        <name>Mg(2+)</name>
        <dbReference type="ChEBI" id="CHEBI:18420"/>
    </cofactor>
</comment>
<evidence type="ECO:0000256" key="14">
    <source>
        <dbReference type="ARBA" id="ARBA00025228"/>
    </source>
</evidence>
<keyword evidence="7 19" id="KW-1003">Cell membrane</keyword>